<dbReference type="Pfam" id="PF00082">
    <property type="entry name" value="Peptidase_S8"/>
    <property type="match status" value="1"/>
</dbReference>
<dbReference type="PROSITE" id="PS51892">
    <property type="entry name" value="SUBTILASE"/>
    <property type="match status" value="1"/>
</dbReference>
<evidence type="ECO:0000256" key="1">
    <source>
        <dbReference type="ARBA" id="ARBA00011073"/>
    </source>
</evidence>
<dbReference type="Proteomes" id="UP000008461">
    <property type="component" value="Chromosome"/>
</dbReference>
<name>F4L589_HALH1</name>
<dbReference type="SUPFAM" id="SSF52743">
    <property type="entry name" value="Subtilisin-like"/>
    <property type="match status" value="1"/>
</dbReference>
<dbReference type="EC" id="3.4.21.111" evidence="10"/>
<dbReference type="InterPro" id="IPR023828">
    <property type="entry name" value="Peptidase_S8_Ser-AS"/>
</dbReference>
<dbReference type="EMBL" id="CP002691">
    <property type="protein sequence ID" value="AEE49769.1"/>
    <property type="molecule type" value="Genomic_DNA"/>
</dbReference>
<evidence type="ECO:0000256" key="6">
    <source>
        <dbReference type="RuleBase" id="RU003355"/>
    </source>
</evidence>
<dbReference type="InterPro" id="IPR036852">
    <property type="entry name" value="Peptidase_S8/S53_dom_sf"/>
</dbReference>
<feature type="domain" description="Peptidase S8/S53" evidence="8">
    <location>
        <begin position="160"/>
        <end position="367"/>
    </location>
</feature>
<dbReference type="HOGENOM" id="CLU_011263_1_7_10"/>
<evidence type="ECO:0000256" key="5">
    <source>
        <dbReference type="PROSITE-ProRule" id="PRU01240"/>
    </source>
</evidence>
<keyword evidence="3 5" id="KW-0378">Hydrolase</keyword>
<dbReference type="InterPro" id="IPR022398">
    <property type="entry name" value="Peptidase_S8_His-AS"/>
</dbReference>
<keyword evidence="2 5" id="KW-0645">Protease</keyword>
<dbReference type="PANTHER" id="PTHR43806:SF11">
    <property type="entry name" value="CEREVISIN-RELATED"/>
    <property type="match status" value="1"/>
</dbReference>
<dbReference type="SUPFAM" id="SSF54897">
    <property type="entry name" value="Protease propeptides/inhibitors"/>
    <property type="match status" value="1"/>
</dbReference>
<evidence type="ECO:0000256" key="7">
    <source>
        <dbReference type="SAM" id="SignalP"/>
    </source>
</evidence>
<dbReference type="PANTHER" id="PTHR43806">
    <property type="entry name" value="PEPTIDASE S8"/>
    <property type="match status" value="1"/>
</dbReference>
<gene>
    <name evidence="10" type="ordered locus">Halhy_1884</name>
</gene>
<protein>
    <submittedName>
        <fullName evidence="10">Aqualysin 1</fullName>
        <ecNumber evidence="10">3.4.21.111</ecNumber>
    </submittedName>
</protein>
<reference key="2">
    <citation type="submission" date="2011-04" db="EMBL/GenBank/DDBJ databases">
        <title>Complete sequence of chromosome of Haliscomenobacter hydrossis DSM 1100.</title>
        <authorList>
            <consortium name="US DOE Joint Genome Institute (JGI-PGF)"/>
            <person name="Lucas S."/>
            <person name="Han J."/>
            <person name="Lapidus A."/>
            <person name="Bruce D."/>
            <person name="Goodwin L."/>
            <person name="Pitluck S."/>
            <person name="Peters L."/>
            <person name="Kyrpides N."/>
            <person name="Mavromatis K."/>
            <person name="Ivanova N."/>
            <person name="Ovchinnikova G."/>
            <person name="Pagani I."/>
            <person name="Daligault H."/>
            <person name="Detter J.C."/>
            <person name="Han C."/>
            <person name="Land M."/>
            <person name="Hauser L."/>
            <person name="Markowitz V."/>
            <person name="Cheng J.-F."/>
            <person name="Hugenholtz P."/>
            <person name="Woyke T."/>
            <person name="Wu D."/>
            <person name="Verbarg S."/>
            <person name="Frueling A."/>
            <person name="Brambilla E."/>
            <person name="Klenk H.-P."/>
            <person name="Eisen J.A."/>
        </authorList>
    </citation>
    <scope>NUCLEOTIDE SEQUENCE</scope>
    <source>
        <strain>DSM 1100</strain>
    </source>
</reference>
<feature type="active site" description="Charge relay system" evidence="5">
    <location>
        <position position="357"/>
    </location>
</feature>
<dbReference type="PROSITE" id="PS00138">
    <property type="entry name" value="SUBTILASE_SER"/>
    <property type="match status" value="1"/>
</dbReference>
<keyword evidence="7" id="KW-0732">Signal</keyword>
<dbReference type="InterPro" id="IPR000209">
    <property type="entry name" value="Peptidase_S8/S53_dom"/>
</dbReference>
<dbReference type="GO" id="GO:0004252">
    <property type="term" value="F:serine-type endopeptidase activity"/>
    <property type="evidence" value="ECO:0007669"/>
    <property type="project" value="UniProtKB-UniRule"/>
</dbReference>
<dbReference type="InterPro" id="IPR010259">
    <property type="entry name" value="S8pro/Inhibitor_I9"/>
</dbReference>
<dbReference type="Gene3D" id="3.40.50.200">
    <property type="entry name" value="Peptidase S8/S53 domain"/>
    <property type="match status" value="1"/>
</dbReference>
<dbReference type="GO" id="GO:0005615">
    <property type="term" value="C:extracellular space"/>
    <property type="evidence" value="ECO:0007669"/>
    <property type="project" value="TreeGrafter"/>
</dbReference>
<keyword evidence="11" id="KW-1185">Reference proteome</keyword>
<dbReference type="PRINTS" id="PR00723">
    <property type="entry name" value="SUBTILISIN"/>
</dbReference>
<evidence type="ECO:0000259" key="9">
    <source>
        <dbReference type="Pfam" id="PF05922"/>
    </source>
</evidence>
<feature type="active site" description="Charge relay system" evidence="5">
    <location>
        <position position="165"/>
    </location>
</feature>
<dbReference type="Gene3D" id="3.30.70.80">
    <property type="entry name" value="Peptidase S8 propeptide/proteinase inhibitor I9"/>
    <property type="match status" value="1"/>
</dbReference>
<organism evidence="10 11">
    <name type="scientific">Haliscomenobacter hydrossis (strain ATCC 27775 / DSM 1100 / LMG 10767 / O)</name>
    <dbReference type="NCBI Taxonomy" id="760192"/>
    <lineage>
        <taxon>Bacteria</taxon>
        <taxon>Pseudomonadati</taxon>
        <taxon>Bacteroidota</taxon>
        <taxon>Saprospiria</taxon>
        <taxon>Saprospirales</taxon>
        <taxon>Haliscomenobacteraceae</taxon>
        <taxon>Haliscomenobacter</taxon>
    </lineage>
</organism>
<evidence type="ECO:0000313" key="11">
    <source>
        <dbReference type="Proteomes" id="UP000008461"/>
    </source>
</evidence>
<dbReference type="STRING" id="760192.Halhy_1884"/>
<evidence type="ECO:0000256" key="4">
    <source>
        <dbReference type="ARBA" id="ARBA00022825"/>
    </source>
</evidence>
<feature type="active site" description="Charge relay system" evidence="5">
    <location>
        <position position="198"/>
    </location>
</feature>
<dbReference type="PROSITE" id="PS00136">
    <property type="entry name" value="SUBTILASE_ASP"/>
    <property type="match status" value="1"/>
</dbReference>
<dbReference type="InterPro" id="IPR023827">
    <property type="entry name" value="Peptidase_S8_Asp-AS"/>
</dbReference>
<comment type="similarity">
    <text evidence="1 5 6">Belongs to the peptidase S8 family.</text>
</comment>
<dbReference type="eggNOG" id="COG1404">
    <property type="taxonomic scope" value="Bacteria"/>
</dbReference>
<dbReference type="GO" id="GO:0006508">
    <property type="term" value="P:proteolysis"/>
    <property type="evidence" value="ECO:0007669"/>
    <property type="project" value="UniProtKB-KW"/>
</dbReference>
<feature type="signal peptide" evidence="7">
    <location>
        <begin position="1"/>
        <end position="23"/>
    </location>
</feature>
<dbReference type="PROSITE" id="PS00137">
    <property type="entry name" value="SUBTILASE_HIS"/>
    <property type="match status" value="1"/>
</dbReference>
<feature type="domain" description="Inhibitor I9" evidence="9">
    <location>
        <begin position="51"/>
        <end position="127"/>
    </location>
</feature>
<evidence type="ECO:0000259" key="8">
    <source>
        <dbReference type="Pfam" id="PF00082"/>
    </source>
</evidence>
<dbReference type="InterPro" id="IPR037045">
    <property type="entry name" value="S8pro/Inhibitor_I9_sf"/>
</dbReference>
<reference evidence="10 11" key="1">
    <citation type="journal article" date="2011" name="Stand. Genomic Sci.">
        <title>Complete genome sequence of Haliscomenobacter hydrossis type strain (O).</title>
        <authorList>
            <consortium name="US DOE Joint Genome Institute (JGI-PGF)"/>
            <person name="Daligault H."/>
            <person name="Lapidus A."/>
            <person name="Zeytun A."/>
            <person name="Nolan M."/>
            <person name="Lucas S."/>
            <person name="Del Rio T.G."/>
            <person name="Tice H."/>
            <person name="Cheng J.F."/>
            <person name="Tapia R."/>
            <person name="Han C."/>
            <person name="Goodwin L."/>
            <person name="Pitluck S."/>
            <person name="Liolios K."/>
            <person name="Pagani I."/>
            <person name="Ivanova N."/>
            <person name="Huntemann M."/>
            <person name="Mavromatis K."/>
            <person name="Mikhailova N."/>
            <person name="Pati A."/>
            <person name="Chen A."/>
            <person name="Palaniappan K."/>
            <person name="Land M."/>
            <person name="Hauser L."/>
            <person name="Brambilla E.M."/>
            <person name="Rohde M."/>
            <person name="Verbarg S."/>
            <person name="Goker M."/>
            <person name="Bristow J."/>
            <person name="Eisen J.A."/>
            <person name="Markowitz V."/>
            <person name="Hugenholtz P."/>
            <person name="Kyrpides N.C."/>
            <person name="Klenk H.P."/>
            <person name="Woyke T."/>
        </authorList>
    </citation>
    <scope>NUCLEOTIDE SEQUENCE [LARGE SCALE GENOMIC DNA]</scope>
    <source>
        <strain evidence="11">ATCC 27775 / DSM 1100 / LMG 10767 / O</strain>
    </source>
</reference>
<accession>F4L589</accession>
<dbReference type="InterPro" id="IPR050131">
    <property type="entry name" value="Peptidase_S8_subtilisin-like"/>
</dbReference>
<dbReference type="KEGG" id="hhy:Halhy_1884"/>
<evidence type="ECO:0000313" key="10">
    <source>
        <dbReference type="EMBL" id="AEE49769.1"/>
    </source>
</evidence>
<dbReference type="RefSeq" id="WP_013764322.1">
    <property type="nucleotide sequence ID" value="NC_015510.1"/>
</dbReference>
<feature type="chain" id="PRO_5003310716" evidence="7">
    <location>
        <begin position="24"/>
        <end position="394"/>
    </location>
</feature>
<proteinExistence type="inferred from homology"/>
<evidence type="ECO:0000256" key="2">
    <source>
        <dbReference type="ARBA" id="ARBA00022670"/>
    </source>
</evidence>
<dbReference type="Pfam" id="PF05922">
    <property type="entry name" value="Inhibitor_I9"/>
    <property type="match status" value="1"/>
</dbReference>
<keyword evidence="4 5" id="KW-0720">Serine protease</keyword>
<dbReference type="AlphaFoldDB" id="F4L589"/>
<dbReference type="PROSITE" id="PS51257">
    <property type="entry name" value="PROKAR_LIPOPROTEIN"/>
    <property type="match status" value="1"/>
</dbReference>
<sequence>MNGVKWAAWAILCVMFACTTAEEDTLSVPAEPEDCLVKASANSGAILVGEYIVVMKAGSLRSSSNAVAMQEQAETLLQRYGVETEESIENTFHGAAVSGFVAQLNDETVQRLRNDPAVAFVEPDRILGLCACVQLVNTRQVSWNVRKTGYGNGLNFSQKTVWIIDSGVDLNHPDLNIDLIRSQSFVSGETSAEDINGHGTHVAGIIGAVNNNLGILGIASGASLVALKVLDKEGEGRTSDILRAVAYASQNGQAGDVVNMSLGGEGTSLALEREIRAAADKGILFAIAAGNEGKAAVDYSPARVNHANVFTVSAVDSTDTFASFSNFGNDVVDVAAYGVRITSTWLNGRYAIASGTSAATPHVAALLLIRGRNFPTRGVAKQDPDGVPDPIARE</sequence>
<dbReference type="InterPro" id="IPR015500">
    <property type="entry name" value="Peptidase_S8_subtilisin-rel"/>
</dbReference>
<evidence type="ECO:0000256" key="3">
    <source>
        <dbReference type="ARBA" id="ARBA00022801"/>
    </source>
</evidence>